<comment type="caution">
    <text evidence="5">The sequence shown here is derived from an EMBL/GenBank/DDBJ whole genome shotgun (WGS) entry which is preliminary data.</text>
</comment>
<accession>A0A8H7ERV9</accession>
<evidence type="ECO:0000256" key="3">
    <source>
        <dbReference type="SAM" id="SignalP"/>
    </source>
</evidence>
<dbReference type="OrthoDB" id="2260257at2759"/>
<gene>
    <name evidence="5" type="ORF">EC973_006038</name>
</gene>
<dbReference type="EMBL" id="JABAYA010000036">
    <property type="protein sequence ID" value="KAF7728485.1"/>
    <property type="molecule type" value="Genomic_DNA"/>
</dbReference>
<feature type="chain" id="PRO_5034554452" description="Yeast cell wall synthesis Kre9/Knh1-like N-terminal domain-containing protein" evidence="3">
    <location>
        <begin position="19"/>
        <end position="225"/>
    </location>
</feature>
<feature type="signal peptide" evidence="3">
    <location>
        <begin position="1"/>
        <end position="18"/>
    </location>
</feature>
<feature type="domain" description="Yeast cell wall synthesis Kre9/Knh1-like N-terminal" evidence="4">
    <location>
        <begin position="27"/>
        <end position="113"/>
    </location>
</feature>
<evidence type="ECO:0000313" key="6">
    <source>
        <dbReference type="Proteomes" id="UP000605846"/>
    </source>
</evidence>
<dbReference type="Pfam" id="PF10342">
    <property type="entry name" value="Kre9_KNH"/>
    <property type="match status" value="1"/>
</dbReference>
<dbReference type="InterPro" id="IPR052982">
    <property type="entry name" value="SRP1/TIP1-like"/>
</dbReference>
<protein>
    <recommendedName>
        <fullName evidence="4">Yeast cell wall synthesis Kre9/Knh1-like N-terminal domain-containing protein</fullName>
    </recommendedName>
</protein>
<evidence type="ECO:0000259" key="4">
    <source>
        <dbReference type="Pfam" id="PF10342"/>
    </source>
</evidence>
<keyword evidence="6" id="KW-1185">Reference proteome</keyword>
<dbReference type="AlphaFoldDB" id="A0A8H7ERV9"/>
<evidence type="ECO:0000313" key="5">
    <source>
        <dbReference type="EMBL" id="KAF7728485.1"/>
    </source>
</evidence>
<sequence length="225" mass="21624">MKSILATIAALALAVVSADNIVTITFPLEGQTFKAGSEANINWINPQVSTIPRIVLAKGPATGLQVVATVQENVPAAPGTFKWTIPADTPAGNDYAFELGVSPNISYTGHFSIQAGNGAASGNSSSASTGATSSGSATSASASASATVATGSSTTTVAPKSTTTTAPVQSPTAASSGNGASTPSGNTGSTSASPSASQPTNAGFKANPATLGALAIAGAAAVALI</sequence>
<name>A0A8H7ERV9_9FUNG</name>
<dbReference type="Proteomes" id="UP000605846">
    <property type="component" value="Unassembled WGS sequence"/>
</dbReference>
<evidence type="ECO:0000256" key="1">
    <source>
        <dbReference type="ARBA" id="ARBA00022729"/>
    </source>
</evidence>
<dbReference type="InterPro" id="IPR018466">
    <property type="entry name" value="Kre9/Knh1-like_N"/>
</dbReference>
<proteinExistence type="predicted"/>
<dbReference type="PANTHER" id="PTHR40633:SF1">
    <property type="entry name" value="GPI ANCHORED SERINE-THREONINE RICH PROTEIN (AFU_ORTHOLOGUE AFUA_1G03630)"/>
    <property type="match status" value="1"/>
</dbReference>
<reference evidence="5" key="1">
    <citation type="submission" date="2020-01" db="EMBL/GenBank/DDBJ databases">
        <title>Genome Sequencing of Three Apophysomyces-Like Fungal Strains Confirms a Novel Fungal Genus in the Mucoromycota with divergent Burkholderia-like Endosymbiotic Bacteria.</title>
        <authorList>
            <person name="Stajich J.E."/>
            <person name="Macias A.M."/>
            <person name="Carter-House D."/>
            <person name="Lovett B."/>
            <person name="Kasson L.R."/>
            <person name="Berry K."/>
            <person name="Grigoriev I."/>
            <person name="Chang Y."/>
            <person name="Spatafora J."/>
            <person name="Kasson M.T."/>
        </authorList>
    </citation>
    <scope>NUCLEOTIDE SEQUENCE</scope>
    <source>
        <strain evidence="5">NRRL A-21654</strain>
    </source>
</reference>
<evidence type="ECO:0000256" key="2">
    <source>
        <dbReference type="SAM" id="MobiDB-lite"/>
    </source>
</evidence>
<keyword evidence="1 3" id="KW-0732">Signal</keyword>
<feature type="region of interest" description="Disordered" evidence="2">
    <location>
        <begin position="118"/>
        <end position="201"/>
    </location>
</feature>
<organism evidence="5 6">
    <name type="scientific">Apophysomyces ossiformis</name>
    <dbReference type="NCBI Taxonomy" id="679940"/>
    <lineage>
        <taxon>Eukaryota</taxon>
        <taxon>Fungi</taxon>
        <taxon>Fungi incertae sedis</taxon>
        <taxon>Mucoromycota</taxon>
        <taxon>Mucoromycotina</taxon>
        <taxon>Mucoromycetes</taxon>
        <taxon>Mucorales</taxon>
        <taxon>Mucorineae</taxon>
        <taxon>Mucoraceae</taxon>
        <taxon>Apophysomyces</taxon>
    </lineage>
</organism>
<dbReference type="PANTHER" id="PTHR40633">
    <property type="entry name" value="MATRIX PROTEIN, PUTATIVE (AFU_ORTHOLOGUE AFUA_8G05410)-RELATED"/>
    <property type="match status" value="1"/>
</dbReference>